<dbReference type="EMBL" id="BAABLP010000001">
    <property type="protein sequence ID" value="GAA4738328.1"/>
    <property type="molecule type" value="Genomic_DNA"/>
</dbReference>
<dbReference type="InterPro" id="IPR006076">
    <property type="entry name" value="FAD-dep_OxRdtase"/>
</dbReference>
<dbReference type="Pfam" id="PF01266">
    <property type="entry name" value="DAO"/>
    <property type="match status" value="1"/>
</dbReference>
<gene>
    <name evidence="2" type="ORF">GCM10025783_06140</name>
</gene>
<accession>A0ABP8YUQ2</accession>
<dbReference type="SUPFAM" id="SSF51905">
    <property type="entry name" value="FAD/NAD(P)-binding domain"/>
    <property type="match status" value="1"/>
</dbReference>
<dbReference type="Gene3D" id="3.30.9.10">
    <property type="entry name" value="D-Amino Acid Oxidase, subunit A, domain 2"/>
    <property type="match status" value="1"/>
</dbReference>
<evidence type="ECO:0000313" key="2">
    <source>
        <dbReference type="EMBL" id="GAA4738328.1"/>
    </source>
</evidence>
<dbReference type="Gene3D" id="3.50.50.60">
    <property type="entry name" value="FAD/NAD(P)-binding domain"/>
    <property type="match status" value="1"/>
</dbReference>
<comment type="caution">
    <text evidence="2">The sequence shown here is derived from an EMBL/GenBank/DDBJ whole genome shotgun (WGS) entry which is preliminary data.</text>
</comment>
<feature type="domain" description="FAD dependent oxidoreductase" evidence="1">
    <location>
        <begin position="34"/>
        <end position="386"/>
    </location>
</feature>
<dbReference type="PANTHER" id="PTHR13847:SF285">
    <property type="entry name" value="FAD DEPENDENT OXIDOREDUCTASE DOMAIN-CONTAINING PROTEIN"/>
    <property type="match status" value="1"/>
</dbReference>
<dbReference type="Proteomes" id="UP001500121">
    <property type="component" value="Unassembled WGS sequence"/>
</dbReference>
<protein>
    <submittedName>
        <fullName evidence="2">FAD-dependent oxidoreductase</fullName>
    </submittedName>
</protein>
<evidence type="ECO:0000313" key="3">
    <source>
        <dbReference type="Proteomes" id="UP001500121"/>
    </source>
</evidence>
<sequence length="450" mass="47709">MNPRRTSFWLDDLVERGLDDLAPRAALPGDLRADVCIVGAGFTGLWTAVSVLEREPDARVVVLEREFAGFGASGRNGGWASALLPIGPAELARRHGAEAARAMSAAMVDTVDEVGRASAALGIDCDYSRRGTYSLIRSVLADRAATEEQREAEEAGLPVPERVSDAALGVALRTDACASLHPAKLVRGLARAAEERGATVFEGTTVTGVEPGRVTTTEGTVLADRIVVATEAWGSALPAVGRRILPLYSLVLATEPLPEAVWARVGLPRGATVTDFRHNLVYGQRTADDRLVFGGRGARYHFGSAIRPGYDRSSRVHRHLERSVTALFPAMTGVRFTHRWGGPLGVPRDWHPFVSPVAGGRVVVAGGYVGDGVAAANLAGRTVADLVTDRRTALTALPWVGHRPPRWEPEPLRFAGVNAVIGSLAVADAEEAVTSRPSAIAAVSGRLGRE</sequence>
<organism evidence="2 3">
    <name type="scientific">Amnibacterium soli</name>
    <dbReference type="NCBI Taxonomy" id="1282736"/>
    <lineage>
        <taxon>Bacteria</taxon>
        <taxon>Bacillati</taxon>
        <taxon>Actinomycetota</taxon>
        <taxon>Actinomycetes</taxon>
        <taxon>Micrococcales</taxon>
        <taxon>Microbacteriaceae</taxon>
        <taxon>Amnibacterium</taxon>
    </lineage>
</organism>
<evidence type="ECO:0000259" key="1">
    <source>
        <dbReference type="Pfam" id="PF01266"/>
    </source>
</evidence>
<keyword evidence="3" id="KW-1185">Reference proteome</keyword>
<dbReference type="InterPro" id="IPR036188">
    <property type="entry name" value="FAD/NAD-bd_sf"/>
</dbReference>
<name>A0ABP8YUQ2_9MICO</name>
<dbReference type="PANTHER" id="PTHR13847">
    <property type="entry name" value="SARCOSINE DEHYDROGENASE-RELATED"/>
    <property type="match status" value="1"/>
</dbReference>
<proteinExistence type="predicted"/>
<reference evidence="3" key="1">
    <citation type="journal article" date="2019" name="Int. J. Syst. Evol. Microbiol.">
        <title>The Global Catalogue of Microorganisms (GCM) 10K type strain sequencing project: providing services to taxonomists for standard genome sequencing and annotation.</title>
        <authorList>
            <consortium name="The Broad Institute Genomics Platform"/>
            <consortium name="The Broad Institute Genome Sequencing Center for Infectious Disease"/>
            <person name="Wu L."/>
            <person name="Ma J."/>
        </authorList>
    </citation>
    <scope>NUCLEOTIDE SEQUENCE [LARGE SCALE GENOMIC DNA]</scope>
    <source>
        <strain evidence="3">JCM 19015</strain>
    </source>
</reference>